<feature type="region of interest" description="Disordered" evidence="2">
    <location>
        <begin position="349"/>
        <end position="395"/>
    </location>
</feature>
<dbReference type="InParanoid" id="A0A078B6C5"/>
<dbReference type="EMBL" id="CCKQ01017976">
    <property type="protein sequence ID" value="CDW89909.1"/>
    <property type="molecule type" value="Genomic_DNA"/>
</dbReference>
<evidence type="ECO:0008006" key="5">
    <source>
        <dbReference type="Google" id="ProtNLM"/>
    </source>
</evidence>
<protein>
    <recommendedName>
        <fullName evidence="5">Lebercilin domain-containing protein</fullName>
    </recommendedName>
</protein>
<gene>
    <name evidence="3" type="primary">Contig15287.g16283</name>
    <name evidence="3" type="ORF">STYLEM_19049</name>
</gene>
<dbReference type="AlphaFoldDB" id="A0A078B6C5"/>
<keyword evidence="1" id="KW-0175">Coiled coil</keyword>
<reference evidence="3 4" key="1">
    <citation type="submission" date="2014-06" db="EMBL/GenBank/DDBJ databases">
        <authorList>
            <person name="Swart Estienne"/>
        </authorList>
    </citation>
    <scope>NUCLEOTIDE SEQUENCE [LARGE SCALE GENOMIC DNA]</scope>
    <source>
        <strain evidence="3 4">130c</strain>
    </source>
</reference>
<feature type="region of interest" description="Disordered" evidence="2">
    <location>
        <begin position="471"/>
        <end position="491"/>
    </location>
</feature>
<proteinExistence type="predicted"/>
<dbReference type="Proteomes" id="UP000039865">
    <property type="component" value="Unassembled WGS sequence"/>
</dbReference>
<feature type="coiled-coil region" evidence="1">
    <location>
        <begin position="121"/>
        <end position="185"/>
    </location>
</feature>
<organism evidence="3 4">
    <name type="scientific">Stylonychia lemnae</name>
    <name type="common">Ciliate</name>
    <dbReference type="NCBI Taxonomy" id="5949"/>
    <lineage>
        <taxon>Eukaryota</taxon>
        <taxon>Sar</taxon>
        <taxon>Alveolata</taxon>
        <taxon>Ciliophora</taxon>
        <taxon>Intramacronucleata</taxon>
        <taxon>Spirotrichea</taxon>
        <taxon>Stichotrichia</taxon>
        <taxon>Sporadotrichida</taxon>
        <taxon>Oxytrichidae</taxon>
        <taxon>Stylonychinae</taxon>
        <taxon>Stylonychia</taxon>
    </lineage>
</organism>
<keyword evidence="4" id="KW-1185">Reference proteome</keyword>
<evidence type="ECO:0000256" key="1">
    <source>
        <dbReference type="SAM" id="Coils"/>
    </source>
</evidence>
<accession>A0A078B6C5</accession>
<feature type="compositionally biased region" description="Low complexity" evidence="2">
    <location>
        <begin position="349"/>
        <end position="359"/>
    </location>
</feature>
<evidence type="ECO:0000313" key="4">
    <source>
        <dbReference type="Proteomes" id="UP000039865"/>
    </source>
</evidence>
<name>A0A078B6C5_STYLE</name>
<evidence type="ECO:0000256" key="2">
    <source>
        <dbReference type="SAM" id="MobiDB-lite"/>
    </source>
</evidence>
<evidence type="ECO:0000313" key="3">
    <source>
        <dbReference type="EMBL" id="CDW89909.1"/>
    </source>
</evidence>
<dbReference type="OrthoDB" id="326905at2759"/>
<feature type="region of interest" description="Disordered" evidence="2">
    <location>
        <begin position="1"/>
        <end position="24"/>
    </location>
</feature>
<feature type="compositionally biased region" description="Polar residues" evidence="2">
    <location>
        <begin position="367"/>
        <end position="376"/>
    </location>
</feature>
<sequence length="491" mass="57899">MATTDWNQNNNSNHQILSHRSQVNNPIPQGTKTIMDILPDPSTYQKLNNSPSMKSNHLFMSFDSDVINKLQEANEKFFQRVAELESIVSQAVEKTQKELKEASIKNITTHREPQFGDVPDVQSRNSLLKQMQKQIKAQQREIISLKNKLEALTSTEKVTEMENMVLNLERQNKEAKKQVKVINSINQDQKKAMQMLSKDTEYEEQMFQLKKELVRWKEKHTMLFQYKKEEDQFFKQKFEQLVSVQENRHKIKESIIQVKYNPNLILDDTSRIQSKSLIQPTKRLQRAGSQAMIRQNKDKKYYLQKRDFETQEMELSHEVDSLMYQITTVDRQNQQMLEEIKECQNIQKQMNLQQQNQPQSDLHRRNVSSQLKQIQESNRDKQSRGIPNVKQNPKKYNQDITKMQQQSNYQLATQNDSAQEEYFETIDSMNDREMGHASQLQVNGRESPPKELDSQVTFRKPKKYEQVMMNDKATKTPLKSGLNKVQSHKRI</sequence>